<dbReference type="Pfam" id="PF08279">
    <property type="entry name" value="HTH_11"/>
    <property type="match status" value="1"/>
</dbReference>
<evidence type="ECO:0000256" key="2">
    <source>
        <dbReference type="ARBA" id="ARBA00022737"/>
    </source>
</evidence>
<evidence type="ECO:0000313" key="8">
    <source>
        <dbReference type="Proteomes" id="UP000260025"/>
    </source>
</evidence>
<evidence type="ECO:0000259" key="5">
    <source>
        <dbReference type="PROSITE" id="PS51099"/>
    </source>
</evidence>
<dbReference type="InterPro" id="IPR016152">
    <property type="entry name" value="PTrfase/Anion_transptr"/>
</dbReference>
<dbReference type="InterPro" id="IPR013196">
    <property type="entry name" value="HTH_11"/>
</dbReference>
<dbReference type="Pfam" id="PF00874">
    <property type="entry name" value="PRD"/>
    <property type="match status" value="1"/>
</dbReference>
<keyword evidence="4" id="KW-0804">Transcription</keyword>
<dbReference type="Gene3D" id="1.10.10.10">
    <property type="entry name" value="Winged helix-like DNA-binding domain superfamily/Winged helix DNA-binding domain"/>
    <property type="match status" value="2"/>
</dbReference>
<dbReference type="InterPro" id="IPR036388">
    <property type="entry name" value="WH-like_DNA-bd_sf"/>
</dbReference>
<dbReference type="PROSITE" id="PS51372">
    <property type="entry name" value="PRD_2"/>
    <property type="match status" value="1"/>
</dbReference>
<dbReference type="PANTHER" id="PTHR30185">
    <property type="entry name" value="CRYPTIC BETA-GLUCOSIDE BGL OPERON ANTITERMINATOR"/>
    <property type="match status" value="1"/>
</dbReference>
<keyword evidence="1" id="KW-0808">Transferase</keyword>
<dbReference type="InterPro" id="IPR011608">
    <property type="entry name" value="PRD"/>
</dbReference>
<sequence length="683" mass="80144">MDGKKLMLLKLLLDAEEFISYEQLAEYLDVSTRSVLRFMKEIQTYALGYDIRVELKKRKGIKLVGTKEDKERLLASIDNKTVAVYTGNERMIMIMIELFQPAQEYTKLYYLAYRLNVSMTTLHNDLSSIEDYLSLNHVRIHTQRGEGVRLQGKRKDIAWAIASFLLPYMEWGHDTVRYQYLLNEQVQEAMHTFFSLSRLWEVKRLADAFDYTLASVFVLEDYHHFLILITIMIWYPQYLQDYEDSGYQSPVLESQVNLRYGQFMKKVNQETKANRLSMSSSSLYTAAYLSMRKVDLQTDAYQYDEELYYLTLHFLGDLEQELAVALNRDADLVDRLSMHMKLMIHRIKMGTVISNTYLSEVKKKYMSVFSAVMKHLQLFENRYGIRINENEIGYITVHVLASMIEQENCERRIKVAVLCMSGMGTSKMLTEMLMRRYPLLQVEHDFSLEEFHEMQMLQEGYDMVVSTISLETMMLPVVVVHPIPTEQDYEAVNKLYEKLSRNRHDTKDIQRKASIKKAVNAPIPKQKILERLQTTITIVDQFRVEEISASGLRELWTGIANRALHENDREEFYEKIRLREELGNTVIPELKLLLIHCRLKDIIQLKLYKLKQSFTYMYKAEQYTVQYALLMIAPVQEQLQVLECMSSVSMHAVADEAFQKALLSKDDEEFITMLTRILLADMI</sequence>
<dbReference type="OrthoDB" id="3710983at2"/>
<comment type="caution">
    <text evidence="7">The sequence shown here is derived from an EMBL/GenBank/DDBJ whole genome shotgun (WGS) entry which is preliminary data.</text>
</comment>
<reference evidence="7 8" key="1">
    <citation type="submission" date="2018-08" db="EMBL/GenBank/DDBJ databases">
        <title>A genome reference for cultivated species of the human gut microbiota.</title>
        <authorList>
            <person name="Zou Y."/>
            <person name="Xue W."/>
            <person name="Luo G."/>
        </authorList>
    </citation>
    <scope>NUCLEOTIDE SEQUENCE [LARGE SCALE GENOMIC DNA]</scope>
    <source>
        <strain evidence="7 8">OF01-2LB</strain>
    </source>
</reference>
<dbReference type="GO" id="GO:0009401">
    <property type="term" value="P:phosphoenolpyruvate-dependent sugar phosphotransferase system"/>
    <property type="evidence" value="ECO:0007669"/>
    <property type="project" value="InterPro"/>
</dbReference>
<dbReference type="Gene3D" id="3.40.50.2300">
    <property type="match status" value="1"/>
</dbReference>
<dbReference type="GO" id="GO:0008982">
    <property type="term" value="F:protein-N(PI)-phosphohistidine-sugar phosphotransferase activity"/>
    <property type="evidence" value="ECO:0007669"/>
    <property type="project" value="InterPro"/>
</dbReference>
<dbReference type="GO" id="GO:0006355">
    <property type="term" value="P:regulation of DNA-templated transcription"/>
    <property type="evidence" value="ECO:0007669"/>
    <property type="project" value="InterPro"/>
</dbReference>
<evidence type="ECO:0000256" key="4">
    <source>
        <dbReference type="ARBA" id="ARBA00023163"/>
    </source>
</evidence>
<feature type="domain" description="PRD" evidence="6">
    <location>
        <begin position="302"/>
        <end position="409"/>
    </location>
</feature>
<dbReference type="InterPro" id="IPR036634">
    <property type="entry name" value="PRD_sf"/>
</dbReference>
<dbReference type="AlphaFoldDB" id="A0A3E2VNY2"/>
<evidence type="ECO:0000256" key="1">
    <source>
        <dbReference type="ARBA" id="ARBA00022679"/>
    </source>
</evidence>
<dbReference type="Gene3D" id="3.40.930.10">
    <property type="entry name" value="Mannitol-specific EII, Chain A"/>
    <property type="match status" value="1"/>
</dbReference>
<dbReference type="InterPro" id="IPR013011">
    <property type="entry name" value="PTS_EIIB_2"/>
</dbReference>
<dbReference type="PROSITE" id="PS51099">
    <property type="entry name" value="PTS_EIIB_TYPE_2"/>
    <property type="match status" value="1"/>
</dbReference>
<feature type="domain" description="PTS EIIB type-2" evidence="5">
    <location>
        <begin position="413"/>
        <end position="504"/>
    </location>
</feature>
<dbReference type="SUPFAM" id="SSF52794">
    <property type="entry name" value="PTS system IIB component-like"/>
    <property type="match status" value="1"/>
</dbReference>
<protein>
    <submittedName>
        <fullName evidence="7">PRD domain-containing protein</fullName>
    </submittedName>
</protein>
<dbReference type="InterPro" id="IPR050661">
    <property type="entry name" value="BglG_antiterminators"/>
</dbReference>
<proteinExistence type="predicted"/>
<keyword evidence="2" id="KW-0677">Repeat</keyword>
<dbReference type="PANTHER" id="PTHR30185:SF18">
    <property type="entry name" value="TRANSCRIPTIONAL REGULATOR MTLR"/>
    <property type="match status" value="1"/>
</dbReference>
<gene>
    <name evidence="7" type="ORF">DXA38_16305</name>
</gene>
<dbReference type="Proteomes" id="UP000260025">
    <property type="component" value="Unassembled WGS sequence"/>
</dbReference>
<dbReference type="Gene3D" id="1.10.1790.10">
    <property type="entry name" value="PRD domain"/>
    <property type="match status" value="1"/>
</dbReference>
<dbReference type="RefSeq" id="WP_117444104.1">
    <property type="nucleotide sequence ID" value="NZ_JAKNHC010000014.1"/>
</dbReference>
<dbReference type="CDD" id="cd05568">
    <property type="entry name" value="PTS_IIB_bgl_like"/>
    <property type="match status" value="1"/>
</dbReference>
<evidence type="ECO:0000256" key="3">
    <source>
        <dbReference type="ARBA" id="ARBA00023015"/>
    </source>
</evidence>
<dbReference type="SUPFAM" id="SSF55804">
    <property type="entry name" value="Phoshotransferase/anion transport protein"/>
    <property type="match status" value="1"/>
</dbReference>
<name>A0A3E2VNY2_CLOIN</name>
<dbReference type="SUPFAM" id="SSF63520">
    <property type="entry name" value="PTS-regulatory domain, PRD"/>
    <property type="match status" value="1"/>
</dbReference>
<evidence type="ECO:0000259" key="6">
    <source>
        <dbReference type="PROSITE" id="PS51372"/>
    </source>
</evidence>
<accession>A0A3E2VNY2</accession>
<dbReference type="InterPro" id="IPR036095">
    <property type="entry name" value="PTS_EIIB-like_sf"/>
</dbReference>
<keyword evidence="3" id="KW-0805">Transcription regulation</keyword>
<evidence type="ECO:0000313" key="7">
    <source>
        <dbReference type="EMBL" id="RGC12535.1"/>
    </source>
</evidence>
<organism evidence="7 8">
    <name type="scientific">Clostridium innocuum</name>
    <dbReference type="NCBI Taxonomy" id="1522"/>
    <lineage>
        <taxon>Bacteria</taxon>
        <taxon>Bacillati</taxon>
        <taxon>Bacillota</taxon>
        <taxon>Clostridia</taxon>
        <taxon>Eubacteriales</taxon>
        <taxon>Clostridiaceae</taxon>
        <taxon>Clostridium</taxon>
    </lineage>
</organism>
<dbReference type="EMBL" id="QVEV01000029">
    <property type="protein sequence ID" value="RGC12535.1"/>
    <property type="molecule type" value="Genomic_DNA"/>
</dbReference>